<evidence type="ECO:0000256" key="6">
    <source>
        <dbReference type="ARBA" id="ARBA00047512"/>
    </source>
</evidence>
<dbReference type="PROSITE" id="PS51704">
    <property type="entry name" value="GP_PDE"/>
    <property type="match status" value="1"/>
</dbReference>
<dbReference type="EC" id="3.1.4.46" evidence="2"/>
<dbReference type="InterPro" id="IPR017946">
    <property type="entry name" value="PLC-like_Pdiesterase_TIM-brl"/>
</dbReference>
<name>A0ABP0G324_CLALP</name>
<keyword evidence="3 7" id="KW-0732">Signal</keyword>
<dbReference type="Pfam" id="PF03009">
    <property type="entry name" value="GDPD"/>
    <property type="match status" value="1"/>
</dbReference>
<comment type="caution">
    <text evidence="9">The sequence shown here is derived from an EMBL/GenBank/DDBJ whole genome shotgun (WGS) entry which is preliminary data.</text>
</comment>
<evidence type="ECO:0000313" key="9">
    <source>
        <dbReference type="EMBL" id="CAK8686229.1"/>
    </source>
</evidence>
<organism evidence="9 10">
    <name type="scientific">Clavelina lepadiformis</name>
    <name type="common">Light-bulb sea squirt</name>
    <name type="synonym">Ascidia lepadiformis</name>
    <dbReference type="NCBI Taxonomy" id="159417"/>
    <lineage>
        <taxon>Eukaryota</taxon>
        <taxon>Metazoa</taxon>
        <taxon>Chordata</taxon>
        <taxon>Tunicata</taxon>
        <taxon>Ascidiacea</taxon>
        <taxon>Aplousobranchia</taxon>
        <taxon>Clavelinidae</taxon>
        <taxon>Clavelina</taxon>
    </lineage>
</organism>
<feature type="domain" description="GP-PDE" evidence="8">
    <location>
        <begin position="35"/>
        <end position="334"/>
    </location>
</feature>
<evidence type="ECO:0000256" key="3">
    <source>
        <dbReference type="ARBA" id="ARBA00022729"/>
    </source>
</evidence>
<protein>
    <recommendedName>
        <fullName evidence="2">glycerophosphodiester phosphodiesterase</fullName>
        <ecNumber evidence="2">3.1.4.46</ecNumber>
    </recommendedName>
</protein>
<dbReference type="PANTHER" id="PTHR43620:SF7">
    <property type="entry name" value="GLYCEROPHOSPHODIESTER PHOSPHODIESTERASE GDPD5-RELATED"/>
    <property type="match status" value="1"/>
</dbReference>
<keyword evidence="4" id="KW-0319">Glycerol metabolism</keyword>
<dbReference type="CDD" id="cd08602">
    <property type="entry name" value="GDPD_ScGlpQ1_like"/>
    <property type="match status" value="1"/>
</dbReference>
<evidence type="ECO:0000256" key="4">
    <source>
        <dbReference type="ARBA" id="ARBA00022798"/>
    </source>
</evidence>
<dbReference type="Gene3D" id="3.20.20.190">
    <property type="entry name" value="Phosphatidylinositol (PI) phosphodiesterase"/>
    <property type="match status" value="1"/>
</dbReference>
<dbReference type="PANTHER" id="PTHR43620">
    <property type="entry name" value="GLYCEROPHOSPHORYL DIESTER PHOSPHODIESTERASE"/>
    <property type="match status" value="1"/>
</dbReference>
<evidence type="ECO:0000313" key="10">
    <source>
        <dbReference type="Proteomes" id="UP001642483"/>
    </source>
</evidence>
<evidence type="ECO:0000259" key="8">
    <source>
        <dbReference type="PROSITE" id="PS51704"/>
    </source>
</evidence>
<evidence type="ECO:0000256" key="5">
    <source>
        <dbReference type="ARBA" id="ARBA00022801"/>
    </source>
</evidence>
<evidence type="ECO:0000256" key="1">
    <source>
        <dbReference type="ARBA" id="ARBA00007277"/>
    </source>
</evidence>
<reference evidence="9 10" key="1">
    <citation type="submission" date="2024-02" db="EMBL/GenBank/DDBJ databases">
        <authorList>
            <person name="Daric V."/>
            <person name="Darras S."/>
        </authorList>
    </citation>
    <scope>NUCLEOTIDE SEQUENCE [LARGE SCALE GENOMIC DNA]</scope>
</reference>
<dbReference type="Proteomes" id="UP001642483">
    <property type="component" value="Unassembled WGS sequence"/>
</dbReference>
<dbReference type="InterPro" id="IPR030395">
    <property type="entry name" value="GP_PDE_dom"/>
</dbReference>
<feature type="signal peptide" evidence="7">
    <location>
        <begin position="1"/>
        <end position="19"/>
    </location>
</feature>
<keyword evidence="5" id="KW-0378">Hydrolase</keyword>
<sequence>MAKSAVFILLATCVASLSALSPLSRSLDGLPADRPLNIAHRGSSGMLPEHTVEAYQLAVQQGADVIECDLAVTKDLLLVCTHDSWLNDTTDVASHLEFRDRVQTYRVDGRRITDYFTIDFTLDELKTLRKKQDRSYRDQTYNGEFPMASFDEYVAVAKNVTNGRTIGIYPETKNPDFFNSILAAHNTTMEEILLESLQRHGYTEATSPCFVQSFDEDSLRFMSGRTELPLIYLTPVGLTNTKLAEISTFCSGLGTSKDTIVQVNPNTMKIIQTSDFIDRAHSYQLEVHAYTFRNEDQFLARDYGSDPYREYEMFVEIGVDGLFTDFPWSLSRHMEYRALRGSAISSHRLPYLALMTALTFAFSFNARY</sequence>
<evidence type="ECO:0000256" key="2">
    <source>
        <dbReference type="ARBA" id="ARBA00012247"/>
    </source>
</evidence>
<evidence type="ECO:0000256" key="7">
    <source>
        <dbReference type="SAM" id="SignalP"/>
    </source>
</evidence>
<keyword evidence="10" id="KW-1185">Reference proteome</keyword>
<accession>A0ABP0G324</accession>
<feature type="chain" id="PRO_5047199811" description="glycerophosphodiester phosphodiesterase" evidence="7">
    <location>
        <begin position="20"/>
        <end position="368"/>
    </location>
</feature>
<dbReference type="EMBL" id="CAWYQH010000102">
    <property type="protein sequence ID" value="CAK8686229.1"/>
    <property type="molecule type" value="Genomic_DNA"/>
</dbReference>
<comment type="similarity">
    <text evidence="1">Belongs to the glycerophosphoryl diester phosphodiesterase family.</text>
</comment>
<dbReference type="SUPFAM" id="SSF51695">
    <property type="entry name" value="PLC-like phosphodiesterases"/>
    <property type="match status" value="1"/>
</dbReference>
<gene>
    <name evidence="9" type="ORF">CVLEPA_LOCUS18181</name>
</gene>
<proteinExistence type="inferred from homology"/>
<comment type="catalytic activity">
    <reaction evidence="6">
        <text>a sn-glycero-3-phosphodiester + H2O = an alcohol + sn-glycerol 3-phosphate + H(+)</text>
        <dbReference type="Rhea" id="RHEA:12969"/>
        <dbReference type="ChEBI" id="CHEBI:15377"/>
        <dbReference type="ChEBI" id="CHEBI:15378"/>
        <dbReference type="ChEBI" id="CHEBI:30879"/>
        <dbReference type="ChEBI" id="CHEBI:57597"/>
        <dbReference type="ChEBI" id="CHEBI:83408"/>
        <dbReference type="EC" id="3.1.4.46"/>
    </reaction>
</comment>